<gene>
    <name evidence="3" type="ORF">NK125_03000</name>
</gene>
<evidence type="ECO:0000313" key="4">
    <source>
        <dbReference type="Proteomes" id="UP001523566"/>
    </source>
</evidence>
<evidence type="ECO:0000256" key="1">
    <source>
        <dbReference type="SAM" id="MobiDB-lite"/>
    </source>
</evidence>
<feature type="transmembrane region" description="Helical" evidence="2">
    <location>
        <begin position="86"/>
        <end position="104"/>
    </location>
</feature>
<keyword evidence="2" id="KW-0812">Transmembrane</keyword>
<feature type="transmembrane region" description="Helical" evidence="2">
    <location>
        <begin position="141"/>
        <end position="158"/>
    </location>
</feature>
<keyword evidence="2" id="KW-1133">Transmembrane helix</keyword>
<dbReference type="Proteomes" id="UP001523566">
    <property type="component" value="Unassembled WGS sequence"/>
</dbReference>
<feature type="transmembrane region" description="Helical" evidence="2">
    <location>
        <begin position="220"/>
        <end position="239"/>
    </location>
</feature>
<keyword evidence="2" id="KW-0472">Membrane</keyword>
<evidence type="ECO:0008006" key="5">
    <source>
        <dbReference type="Google" id="ProtNLM"/>
    </source>
</evidence>
<name>A0ABT1E6C5_9FIRM</name>
<sequence>MEKILTLKEEIQFFYGKYTNVITRLLTFLLAFVTFYYINHTIGFMKMLTSPLVSLGLAVICAFLTPGVVLALGTVLILAHMYALSLSALIVVAVVFLVMYVFYFRVSDGNAVMVLLSPLAFWLRVPFVLPTAYGLTSQPSNVISMLFGTVIYYVLKVANKFGGAMVKGDEGEGLTNQIVSFSKQVFQNKEMLLYMISFVICFICVYTIRKMAINHGWKIAIISGTVVAIVTIAVGSIFMNVELNFTQLMIGGVLSIVVGLILELFLFSVDYSRTESLEFEDDLYVYYVKAVPKSIVNMKRKTIKTINKRQESQATQLLDADKMKEAEPESESETVDDKTRVITPQNN</sequence>
<proteinExistence type="predicted"/>
<dbReference type="RefSeq" id="WP_262065165.1">
    <property type="nucleotide sequence ID" value="NZ_JAMXOD010000003.1"/>
</dbReference>
<keyword evidence="4" id="KW-1185">Reference proteome</keyword>
<evidence type="ECO:0000313" key="3">
    <source>
        <dbReference type="EMBL" id="MCP1101380.1"/>
    </source>
</evidence>
<accession>A0ABT1E6C5</accession>
<protein>
    <recommendedName>
        <fullName evidence="5">ABC transporter permease</fullName>
    </recommendedName>
</protein>
<feature type="transmembrane region" description="Helical" evidence="2">
    <location>
        <begin position="191"/>
        <end position="208"/>
    </location>
</feature>
<dbReference type="EMBL" id="JAMZFW010000003">
    <property type="protein sequence ID" value="MCP1101380.1"/>
    <property type="molecule type" value="Genomic_DNA"/>
</dbReference>
<reference evidence="3 4" key="1">
    <citation type="journal article" date="2022" name="Genome Biol. Evol.">
        <title>Host diet, physiology and behaviors set the stage for Lachnospiraceae cladogenesis.</title>
        <authorList>
            <person name="Vera-Ponce De Leon A."/>
            <person name="Schneider M."/>
            <person name="Jahnes B.C."/>
            <person name="Sadowski V."/>
            <person name="Camuy-Velez L.A."/>
            <person name="Duan J."/>
            <person name="Sabree Z.L."/>
        </authorList>
    </citation>
    <scope>NUCLEOTIDE SEQUENCE [LARGE SCALE GENOMIC DNA]</scope>
    <source>
        <strain evidence="3 4">PAL113</strain>
    </source>
</reference>
<evidence type="ECO:0000256" key="2">
    <source>
        <dbReference type="SAM" id="Phobius"/>
    </source>
</evidence>
<feature type="transmembrane region" description="Helical" evidence="2">
    <location>
        <begin position="21"/>
        <end position="39"/>
    </location>
</feature>
<feature type="transmembrane region" description="Helical" evidence="2">
    <location>
        <begin position="110"/>
        <end position="129"/>
    </location>
</feature>
<comment type="caution">
    <text evidence="3">The sequence shown here is derived from an EMBL/GenBank/DDBJ whole genome shotgun (WGS) entry which is preliminary data.</text>
</comment>
<feature type="transmembrane region" description="Helical" evidence="2">
    <location>
        <begin position="51"/>
        <end position="79"/>
    </location>
</feature>
<feature type="transmembrane region" description="Helical" evidence="2">
    <location>
        <begin position="245"/>
        <end position="267"/>
    </location>
</feature>
<organism evidence="3 4">
    <name type="scientific">Aequitasia blattaphilus</name>
    <dbReference type="NCBI Taxonomy" id="2949332"/>
    <lineage>
        <taxon>Bacteria</taxon>
        <taxon>Bacillati</taxon>
        <taxon>Bacillota</taxon>
        <taxon>Clostridia</taxon>
        <taxon>Lachnospirales</taxon>
        <taxon>Lachnospiraceae</taxon>
        <taxon>Aequitasia</taxon>
    </lineage>
</organism>
<feature type="region of interest" description="Disordered" evidence="1">
    <location>
        <begin position="317"/>
        <end position="347"/>
    </location>
</feature>